<keyword evidence="7" id="KW-1185">Reference proteome</keyword>
<evidence type="ECO:0000313" key="6">
    <source>
        <dbReference type="EMBL" id="KAK5635755.1"/>
    </source>
</evidence>
<dbReference type="EMBL" id="JAWHQM010000057">
    <property type="protein sequence ID" value="KAK5635755.1"/>
    <property type="molecule type" value="Genomic_DNA"/>
</dbReference>
<dbReference type="Proteomes" id="UP001305414">
    <property type="component" value="Unassembled WGS sequence"/>
</dbReference>
<dbReference type="Gene3D" id="3.40.50.300">
    <property type="entry name" value="P-loop containing nucleotide triphosphate hydrolases"/>
    <property type="match status" value="1"/>
</dbReference>
<dbReference type="GO" id="GO:0003824">
    <property type="term" value="F:catalytic activity"/>
    <property type="evidence" value="ECO:0007669"/>
    <property type="project" value="InterPro"/>
</dbReference>
<keyword evidence="1" id="KW-0677">Repeat</keyword>
<dbReference type="PRINTS" id="PR01415">
    <property type="entry name" value="ANKYRIN"/>
</dbReference>
<feature type="repeat" description="ANK" evidence="2">
    <location>
        <begin position="1004"/>
        <end position="1036"/>
    </location>
</feature>
<dbReference type="SUPFAM" id="SSF53167">
    <property type="entry name" value="Purine and uridine phosphorylases"/>
    <property type="match status" value="1"/>
</dbReference>
<dbReference type="Gene3D" id="3.40.50.1580">
    <property type="entry name" value="Nucleoside phosphorylase domain"/>
    <property type="match status" value="1"/>
</dbReference>
<dbReference type="InterPro" id="IPR002110">
    <property type="entry name" value="Ankyrin_rpt"/>
</dbReference>
<sequence>MSIDAGYETRPEGVNSEHQSKRRKENSARKKLAYRDYAVGWVAALSEEHAAARAMLDELHQELPQKEGDSNIYTLGRIGDHNIVIAGLPSDGYGTVNAATVGKDMHRTFPSLRDYLMVGVAGGAGKAGKFDVRLGDIVVGDKLVQYDLKKDLSPHYFETTAVPLRPSQRLRIAVAKLKSVHEAEESEVPTYIREIANNNPKMKRYSIRPSLQDLLFEDTYEHTEPNEICDTCDRSKLVERQRREHDGPEIHYGVIASGNSLIKSPEKRNQLVEQFKALCFEMEGAGIIESLQCLVIRSICDYADSHKNKLWQPYAAAAAAAYAKELILAIPTSENQESKLVRDELLFGEIKALQDSLSFGSILFREHSIQSPHGDTCKWIFRHSTYLTWLDPKERPRHNGFLWIRGKPGAGKSTLMKLIYTSLKSKFNAISFFFNARGDLLEKSSQGMYRSLLLQILQQLPTSQQEQLFRHHPLLRSIKPGCIKWDNGTLQELLSKAISQFVQGELMCLVDALDECGEDEVYDIVEYFEKLGKLASEAKVSLFICLSSRHYPSISVRDGITLMLEDQSGHRKDLGEYVNDKLHVDSVNAEIIRNTLIRKAAGVFMWVVLVVTILNKEYQSGRIFAVKKRLNVIPDELNELFKDMLKRDNNNMDEFLLSIQWILYAREPLKPQEYYYALQAGLDYEQGDLGEWDRQEVTIQNMEQYVLTSSKGLAEVTKGWHPIVQFIHESVRDFLLKDGGINEIWPSLECDFQSYSHNVLKRCCYAYIGARVSDTSVPTQDQIISSSFLRRFPFTTIAIRDVAYHSRAASVKLSQQDFLESFDFTTWTALCNPCSDQLTAYEVCESLFSLLTSQIPDDCSIRGTAQKSTHYHKLPPVLDCPFYHGWTPLGLASRENHGDLIRVLLDRGVDVNGRDIHDRTPLFYATLYGRQWEAIRRVLLRTLDRTNAEDDTKILELLLSRGANVNIADKSGETPLHAAVTCGHTSHVQLFLDHGAQVDAPARNSMTPLHLAAMKRHDEIIELLLNKGAHVNTPNKLDGRTPLHIAIDGGKPLPKKPSPNYGTRVNQFGYNDRIPFHIAVNGKESAASRLLFEHGGWMNAPDGDNIMTPPQQLATINKVVKILLGRGAQINTPNHTGKTALHIAAIFGYKKLTEMLVSYGAKTGISDNDSKTPLQLAVENGHSKIVELLQPLTRADKKT</sequence>
<dbReference type="InterPro" id="IPR035994">
    <property type="entry name" value="Nucleoside_phosphorylase_sf"/>
</dbReference>
<reference evidence="6 7" key="1">
    <citation type="submission" date="2023-10" db="EMBL/GenBank/DDBJ databases">
        <title>Draft genome sequence of Xylaria bambusicola isolate GMP-LS, the root and basal stem rot pathogen of sugarcane in Indonesia.</title>
        <authorList>
            <person name="Selvaraj P."/>
            <person name="Muralishankar V."/>
            <person name="Muruganantham S."/>
            <person name="Sp S."/>
            <person name="Haryani S."/>
            <person name="Lau K.J.X."/>
            <person name="Naqvi N.I."/>
        </authorList>
    </citation>
    <scope>NUCLEOTIDE SEQUENCE [LARGE SCALE GENOMIC DNA]</scope>
    <source>
        <strain evidence="6">GMP-LS</strain>
    </source>
</reference>
<feature type="domain" description="Nucleoside phosphorylase" evidence="4">
    <location>
        <begin position="64"/>
        <end position="323"/>
    </location>
</feature>
<proteinExistence type="predicted"/>
<organism evidence="6 7">
    <name type="scientific">Xylaria bambusicola</name>
    <dbReference type="NCBI Taxonomy" id="326684"/>
    <lineage>
        <taxon>Eukaryota</taxon>
        <taxon>Fungi</taxon>
        <taxon>Dikarya</taxon>
        <taxon>Ascomycota</taxon>
        <taxon>Pezizomycotina</taxon>
        <taxon>Sordariomycetes</taxon>
        <taxon>Xylariomycetidae</taxon>
        <taxon>Xylariales</taxon>
        <taxon>Xylariaceae</taxon>
        <taxon>Xylaria</taxon>
    </lineage>
</organism>
<dbReference type="Pfam" id="PF24883">
    <property type="entry name" value="NPHP3_N"/>
    <property type="match status" value="1"/>
</dbReference>
<evidence type="ECO:0000259" key="5">
    <source>
        <dbReference type="Pfam" id="PF24883"/>
    </source>
</evidence>
<dbReference type="PANTHER" id="PTHR46082:SF11">
    <property type="entry name" value="AAA+ ATPASE DOMAIN-CONTAINING PROTEIN-RELATED"/>
    <property type="match status" value="1"/>
</dbReference>
<dbReference type="InterPro" id="IPR036770">
    <property type="entry name" value="Ankyrin_rpt-contain_sf"/>
</dbReference>
<protein>
    <recommendedName>
        <fullName evidence="8">Nucleoside phosphorylase domain-containing protein</fullName>
    </recommendedName>
</protein>
<dbReference type="GO" id="GO:0009116">
    <property type="term" value="P:nucleoside metabolic process"/>
    <property type="evidence" value="ECO:0007669"/>
    <property type="project" value="InterPro"/>
</dbReference>
<dbReference type="Pfam" id="PF01048">
    <property type="entry name" value="PNP_UDP_1"/>
    <property type="match status" value="1"/>
</dbReference>
<keyword evidence="2" id="KW-0040">ANK repeat</keyword>
<dbReference type="AlphaFoldDB" id="A0AAN7UMX2"/>
<accession>A0AAN7UMX2</accession>
<comment type="caution">
    <text evidence="6">The sequence shown here is derived from an EMBL/GenBank/DDBJ whole genome shotgun (WGS) entry which is preliminary data.</text>
</comment>
<evidence type="ECO:0000256" key="3">
    <source>
        <dbReference type="SAM" id="MobiDB-lite"/>
    </source>
</evidence>
<gene>
    <name evidence="6" type="ORF">RRF57_011467</name>
</gene>
<feature type="region of interest" description="Disordered" evidence="3">
    <location>
        <begin position="1"/>
        <end position="27"/>
    </location>
</feature>
<evidence type="ECO:0000256" key="2">
    <source>
        <dbReference type="PROSITE-ProRule" id="PRU00023"/>
    </source>
</evidence>
<dbReference type="PROSITE" id="PS50297">
    <property type="entry name" value="ANK_REP_REGION"/>
    <property type="match status" value="5"/>
</dbReference>
<dbReference type="InterPro" id="IPR027417">
    <property type="entry name" value="P-loop_NTPase"/>
</dbReference>
<name>A0AAN7UMX2_9PEZI</name>
<feature type="repeat" description="ANK" evidence="2">
    <location>
        <begin position="1136"/>
        <end position="1168"/>
    </location>
</feature>
<dbReference type="SMART" id="SM00248">
    <property type="entry name" value="ANK"/>
    <property type="match status" value="8"/>
</dbReference>
<feature type="repeat" description="ANK" evidence="2">
    <location>
        <begin position="971"/>
        <end position="1003"/>
    </location>
</feature>
<feature type="repeat" description="ANK" evidence="2">
    <location>
        <begin position="884"/>
        <end position="916"/>
    </location>
</feature>
<dbReference type="InterPro" id="IPR053137">
    <property type="entry name" value="NLR-like"/>
</dbReference>
<feature type="repeat" description="ANK" evidence="2">
    <location>
        <begin position="1169"/>
        <end position="1189"/>
    </location>
</feature>
<evidence type="ECO:0000256" key="1">
    <source>
        <dbReference type="ARBA" id="ARBA00022737"/>
    </source>
</evidence>
<evidence type="ECO:0000313" key="7">
    <source>
        <dbReference type="Proteomes" id="UP001305414"/>
    </source>
</evidence>
<dbReference type="PROSITE" id="PS50088">
    <property type="entry name" value="ANK_REPEAT"/>
    <property type="match status" value="5"/>
</dbReference>
<dbReference type="Pfam" id="PF12796">
    <property type="entry name" value="Ank_2"/>
    <property type="match status" value="3"/>
</dbReference>
<dbReference type="InterPro" id="IPR000845">
    <property type="entry name" value="Nucleoside_phosphorylase_d"/>
</dbReference>
<dbReference type="SUPFAM" id="SSF52540">
    <property type="entry name" value="P-loop containing nucleoside triphosphate hydrolases"/>
    <property type="match status" value="1"/>
</dbReference>
<feature type="domain" description="Nephrocystin 3-like N-terminal" evidence="5">
    <location>
        <begin position="375"/>
        <end position="549"/>
    </location>
</feature>
<dbReference type="InterPro" id="IPR056884">
    <property type="entry name" value="NPHP3-like_N"/>
</dbReference>
<dbReference type="PANTHER" id="PTHR46082">
    <property type="entry name" value="ATP/GTP-BINDING PROTEIN-RELATED"/>
    <property type="match status" value="1"/>
</dbReference>
<evidence type="ECO:0008006" key="8">
    <source>
        <dbReference type="Google" id="ProtNLM"/>
    </source>
</evidence>
<dbReference type="Gene3D" id="1.25.40.20">
    <property type="entry name" value="Ankyrin repeat-containing domain"/>
    <property type="match status" value="5"/>
</dbReference>
<dbReference type="SUPFAM" id="SSF48403">
    <property type="entry name" value="Ankyrin repeat"/>
    <property type="match status" value="1"/>
</dbReference>
<evidence type="ECO:0000259" key="4">
    <source>
        <dbReference type="Pfam" id="PF01048"/>
    </source>
</evidence>